<name>A0A7J3VRE5_CALS0</name>
<organism evidence="2">
    <name type="scientific">Caldiarchaeum subterraneum</name>
    <dbReference type="NCBI Taxonomy" id="311458"/>
    <lineage>
        <taxon>Archaea</taxon>
        <taxon>Nitrososphaerota</taxon>
        <taxon>Candidatus Caldarchaeales</taxon>
        <taxon>Candidatus Caldarchaeaceae</taxon>
        <taxon>Candidatus Caldarchaeum</taxon>
    </lineage>
</organism>
<sequence>MSVELLAKTALVYGLVIWVGGLIHLTFAAIPEARILDDRMLRLRIMAGMMRRYNPITWTAIAASAISATYLAFVENIGLPEAAALTTLYTAISLDFFHSFIYGPRASKGDAKARSTAMNIARAEIPLVLTLPPLFTLLM</sequence>
<protein>
    <recommendedName>
        <fullName evidence="3">DUF4149 domain-containing protein</fullName>
    </recommendedName>
</protein>
<reference evidence="2" key="1">
    <citation type="journal article" date="2020" name="mSystems">
        <title>Genome- and Community-Level Interaction Insights into Carbon Utilization and Element Cycling Functions of Hydrothermarchaeota in Hydrothermal Sediment.</title>
        <authorList>
            <person name="Zhou Z."/>
            <person name="Liu Y."/>
            <person name="Xu W."/>
            <person name="Pan J."/>
            <person name="Luo Z.H."/>
            <person name="Li M."/>
        </authorList>
    </citation>
    <scope>NUCLEOTIDE SEQUENCE [LARGE SCALE GENOMIC DNA]</scope>
    <source>
        <strain evidence="2">SpSt-1074</strain>
    </source>
</reference>
<proteinExistence type="predicted"/>
<gene>
    <name evidence="2" type="ORF">ENM31_00215</name>
</gene>
<feature type="transmembrane region" description="Helical" evidence="1">
    <location>
        <begin position="79"/>
        <end position="102"/>
    </location>
</feature>
<feature type="transmembrane region" description="Helical" evidence="1">
    <location>
        <begin position="52"/>
        <end position="73"/>
    </location>
</feature>
<evidence type="ECO:0000313" key="2">
    <source>
        <dbReference type="EMBL" id="HHM43708.1"/>
    </source>
</evidence>
<keyword evidence="1" id="KW-0812">Transmembrane</keyword>
<dbReference type="AlphaFoldDB" id="A0A7J3VRE5"/>
<accession>A0A7J3VRE5</accession>
<dbReference type="EMBL" id="DRXH01000009">
    <property type="protein sequence ID" value="HHM43708.1"/>
    <property type="molecule type" value="Genomic_DNA"/>
</dbReference>
<evidence type="ECO:0008006" key="3">
    <source>
        <dbReference type="Google" id="ProtNLM"/>
    </source>
</evidence>
<feature type="transmembrane region" description="Helical" evidence="1">
    <location>
        <begin position="12"/>
        <end position="31"/>
    </location>
</feature>
<keyword evidence="1" id="KW-0472">Membrane</keyword>
<comment type="caution">
    <text evidence="2">The sequence shown here is derived from an EMBL/GenBank/DDBJ whole genome shotgun (WGS) entry which is preliminary data.</text>
</comment>
<evidence type="ECO:0000256" key="1">
    <source>
        <dbReference type="SAM" id="Phobius"/>
    </source>
</evidence>
<keyword evidence="1" id="KW-1133">Transmembrane helix</keyword>